<organism evidence="19 20">
    <name type="scientific">Natranaerovirga hydrolytica</name>
    <dbReference type="NCBI Taxonomy" id="680378"/>
    <lineage>
        <taxon>Bacteria</taxon>
        <taxon>Bacillati</taxon>
        <taxon>Bacillota</taxon>
        <taxon>Clostridia</taxon>
        <taxon>Lachnospirales</taxon>
        <taxon>Natranaerovirgaceae</taxon>
        <taxon>Natranaerovirga</taxon>
    </lineage>
</organism>
<keyword evidence="20" id="KW-1185">Reference proteome</keyword>
<reference evidence="19 20" key="1">
    <citation type="submission" date="2019-03" db="EMBL/GenBank/DDBJ databases">
        <title>Genomic Encyclopedia of Type Strains, Phase IV (KMG-IV): sequencing the most valuable type-strain genomes for metagenomic binning, comparative biology and taxonomic classification.</title>
        <authorList>
            <person name="Goeker M."/>
        </authorList>
    </citation>
    <scope>NUCLEOTIDE SEQUENCE [LARGE SCALE GENOMIC DNA]</scope>
    <source>
        <strain evidence="19 20">DSM 24176</strain>
    </source>
</reference>
<evidence type="ECO:0000256" key="16">
    <source>
        <dbReference type="RuleBase" id="RU004516"/>
    </source>
</evidence>
<accession>A0A4R1MPF3</accession>
<comment type="pathway">
    <text evidence="3 18">Amino-acid biosynthesis; L-valine biosynthesis; L-valine from pyruvate: step 4/4.</text>
</comment>
<evidence type="ECO:0000256" key="15">
    <source>
        <dbReference type="RuleBase" id="RU004106"/>
    </source>
</evidence>
<keyword evidence="8 17" id="KW-0808">Transferase</keyword>
<dbReference type="InterPro" id="IPR005786">
    <property type="entry name" value="B_amino_transII"/>
</dbReference>
<evidence type="ECO:0000256" key="1">
    <source>
        <dbReference type="ARBA" id="ARBA00001933"/>
    </source>
</evidence>
<dbReference type="Pfam" id="PF01063">
    <property type="entry name" value="Aminotran_4"/>
    <property type="match status" value="1"/>
</dbReference>
<dbReference type="InterPro" id="IPR043131">
    <property type="entry name" value="BCAT-like_N"/>
</dbReference>
<gene>
    <name evidence="19" type="ORF">EDC19_2079</name>
</gene>
<evidence type="ECO:0000256" key="10">
    <source>
        <dbReference type="ARBA" id="ARBA00023304"/>
    </source>
</evidence>
<dbReference type="InterPro" id="IPR036038">
    <property type="entry name" value="Aminotransferase-like"/>
</dbReference>
<dbReference type="NCBIfam" id="TIGR01123">
    <property type="entry name" value="ilvE_II"/>
    <property type="match status" value="1"/>
</dbReference>
<evidence type="ECO:0000256" key="14">
    <source>
        <dbReference type="PIRSR" id="PIRSR006468-1"/>
    </source>
</evidence>
<evidence type="ECO:0000256" key="2">
    <source>
        <dbReference type="ARBA" id="ARBA00004824"/>
    </source>
</evidence>
<feature type="modified residue" description="N6-(pyridoxal phosphate)lysine" evidence="14">
    <location>
        <position position="198"/>
    </location>
</feature>
<evidence type="ECO:0000313" key="20">
    <source>
        <dbReference type="Proteomes" id="UP000294545"/>
    </source>
</evidence>
<dbReference type="PIRSF" id="PIRSF006468">
    <property type="entry name" value="BCAT1"/>
    <property type="match status" value="1"/>
</dbReference>
<comment type="similarity">
    <text evidence="5 15">Belongs to the class-IV pyridoxal-phosphate-dependent aminotransferase family.</text>
</comment>
<dbReference type="Gene3D" id="3.20.10.10">
    <property type="entry name" value="D-amino Acid Aminotransferase, subunit A, domain 2"/>
    <property type="match status" value="1"/>
</dbReference>
<dbReference type="GO" id="GO:0052656">
    <property type="term" value="F:L-isoleucine-2-oxoglutarate transaminase activity"/>
    <property type="evidence" value="ECO:0007669"/>
    <property type="project" value="RHEA"/>
</dbReference>
<dbReference type="OrthoDB" id="9804984at2"/>
<evidence type="ECO:0000313" key="19">
    <source>
        <dbReference type="EMBL" id="TCK92349.1"/>
    </source>
</evidence>
<comment type="catalytic activity">
    <reaction evidence="11 17">
        <text>L-valine + 2-oxoglutarate = 3-methyl-2-oxobutanoate + L-glutamate</text>
        <dbReference type="Rhea" id="RHEA:24813"/>
        <dbReference type="ChEBI" id="CHEBI:11851"/>
        <dbReference type="ChEBI" id="CHEBI:16810"/>
        <dbReference type="ChEBI" id="CHEBI:29985"/>
        <dbReference type="ChEBI" id="CHEBI:57762"/>
        <dbReference type="EC" id="2.6.1.42"/>
    </reaction>
</comment>
<comment type="pathway">
    <text evidence="2 18">Amino-acid biosynthesis; L-isoleucine biosynthesis; L-isoleucine from 2-oxobutanoate: step 4/4.</text>
</comment>
<protein>
    <recommendedName>
        <fullName evidence="17">Branched-chain-amino-acid aminotransferase</fullName>
        <ecNumber evidence="17">2.6.1.42</ecNumber>
    </recommendedName>
</protein>
<dbReference type="InterPro" id="IPR001544">
    <property type="entry name" value="Aminotrans_IV"/>
</dbReference>
<dbReference type="InterPro" id="IPR018300">
    <property type="entry name" value="Aminotrans_IV_CS"/>
</dbReference>
<sequence length="357" mass="40347">MIKVLDIRIEKTTSPKEKPDANHLDFGALFTDHMFVMDYDINKGWYNPRIEPYQPLTLDPSAMVFHYGQEMFEGMKAYKGVHNEVLLFRPEKNIERTNKTNDRICIPKIDEEDMLQAIRTFVDLEKDWIPEADGTALYIRPFIIATDPYLGVRPSNTYKFMIIACPVGAYYTEGINPVKIWVETEFVRAVPGGVGEAKTGGNYAASIKAQMKAKERGYTQVLWLDGVERKFVEEVGTMNVFFKIDGEIITPELTGSILAGVTRNSVIELLNQWNQKVTERRITIDEIYEAHKEGLLEEVFGTGTAAVISPVGELNYNGNIITINNNEIGPLSQQIYDTITGIQTGAIEDTFGWTLKV</sequence>
<keyword evidence="7 17" id="KW-0028">Amino-acid biosynthesis</keyword>
<dbReference type="UniPathway" id="UPA00047">
    <property type="reaction ID" value="UER00058"/>
</dbReference>
<name>A0A4R1MPF3_9FIRM</name>
<dbReference type="Proteomes" id="UP000294545">
    <property type="component" value="Unassembled WGS sequence"/>
</dbReference>
<dbReference type="GO" id="GO:0009097">
    <property type="term" value="P:isoleucine biosynthetic process"/>
    <property type="evidence" value="ECO:0007669"/>
    <property type="project" value="UniProtKB-UniPathway"/>
</dbReference>
<evidence type="ECO:0000256" key="8">
    <source>
        <dbReference type="ARBA" id="ARBA00022679"/>
    </source>
</evidence>
<dbReference type="AlphaFoldDB" id="A0A4R1MPF3"/>
<evidence type="ECO:0000256" key="7">
    <source>
        <dbReference type="ARBA" id="ARBA00022605"/>
    </source>
</evidence>
<evidence type="ECO:0000256" key="18">
    <source>
        <dbReference type="RuleBase" id="RU004519"/>
    </source>
</evidence>
<dbReference type="GO" id="GO:0052654">
    <property type="term" value="F:L-leucine-2-oxoglutarate transaminase activity"/>
    <property type="evidence" value="ECO:0007669"/>
    <property type="project" value="RHEA"/>
</dbReference>
<dbReference type="Gene3D" id="3.30.470.10">
    <property type="match status" value="1"/>
</dbReference>
<comment type="caution">
    <text evidence="19">The sequence shown here is derived from an EMBL/GenBank/DDBJ whole genome shotgun (WGS) entry which is preliminary data.</text>
</comment>
<comment type="pathway">
    <text evidence="4 18">Amino-acid biosynthesis; L-leucine biosynthesis; L-leucine from 3-methyl-2-oxobutanoate: step 4/4.</text>
</comment>
<dbReference type="EMBL" id="SMGQ01000014">
    <property type="protein sequence ID" value="TCK92349.1"/>
    <property type="molecule type" value="Genomic_DNA"/>
</dbReference>
<keyword evidence="9 16" id="KW-0663">Pyridoxal phosphate</keyword>
<evidence type="ECO:0000256" key="12">
    <source>
        <dbReference type="ARBA" id="ARBA00048798"/>
    </source>
</evidence>
<dbReference type="PROSITE" id="PS00770">
    <property type="entry name" value="AA_TRANSFER_CLASS_4"/>
    <property type="match status" value="1"/>
</dbReference>
<keyword evidence="6 17" id="KW-0032">Aminotransferase</keyword>
<evidence type="ECO:0000256" key="6">
    <source>
        <dbReference type="ARBA" id="ARBA00022576"/>
    </source>
</evidence>
<dbReference type="GO" id="GO:0009098">
    <property type="term" value="P:L-leucine biosynthetic process"/>
    <property type="evidence" value="ECO:0007669"/>
    <property type="project" value="UniProtKB-UniPathway"/>
</dbReference>
<comment type="cofactor">
    <cofactor evidence="1 16">
        <name>pyridoxal 5'-phosphate</name>
        <dbReference type="ChEBI" id="CHEBI:597326"/>
    </cofactor>
</comment>
<dbReference type="InterPro" id="IPR043132">
    <property type="entry name" value="BCAT-like_C"/>
</dbReference>
<evidence type="ECO:0000256" key="3">
    <source>
        <dbReference type="ARBA" id="ARBA00004931"/>
    </source>
</evidence>
<dbReference type="FunFam" id="3.30.470.10:FF:000002">
    <property type="entry name" value="Branched-chain-amino-acid aminotransferase"/>
    <property type="match status" value="1"/>
</dbReference>
<dbReference type="PANTHER" id="PTHR11825:SF44">
    <property type="entry name" value="BRANCHED-CHAIN-AMINO-ACID AMINOTRANSFERASE"/>
    <property type="match status" value="1"/>
</dbReference>
<evidence type="ECO:0000256" key="9">
    <source>
        <dbReference type="ARBA" id="ARBA00022898"/>
    </source>
</evidence>
<dbReference type="GO" id="GO:0009099">
    <property type="term" value="P:L-valine biosynthetic process"/>
    <property type="evidence" value="ECO:0007669"/>
    <property type="project" value="UniProtKB-UniPathway"/>
</dbReference>
<evidence type="ECO:0000256" key="5">
    <source>
        <dbReference type="ARBA" id="ARBA00009320"/>
    </source>
</evidence>
<dbReference type="InterPro" id="IPR033939">
    <property type="entry name" value="BCAT_family"/>
</dbReference>
<comment type="catalytic activity">
    <reaction evidence="12 17">
        <text>L-isoleucine + 2-oxoglutarate = (S)-3-methyl-2-oxopentanoate + L-glutamate</text>
        <dbReference type="Rhea" id="RHEA:24801"/>
        <dbReference type="ChEBI" id="CHEBI:16810"/>
        <dbReference type="ChEBI" id="CHEBI:29985"/>
        <dbReference type="ChEBI" id="CHEBI:35146"/>
        <dbReference type="ChEBI" id="CHEBI:58045"/>
        <dbReference type="EC" id="2.6.1.42"/>
    </reaction>
</comment>
<dbReference type="UniPathway" id="UPA00048">
    <property type="reaction ID" value="UER00073"/>
</dbReference>
<proteinExistence type="inferred from homology"/>
<comment type="catalytic activity">
    <reaction evidence="13 17">
        <text>L-leucine + 2-oxoglutarate = 4-methyl-2-oxopentanoate + L-glutamate</text>
        <dbReference type="Rhea" id="RHEA:18321"/>
        <dbReference type="ChEBI" id="CHEBI:16810"/>
        <dbReference type="ChEBI" id="CHEBI:17865"/>
        <dbReference type="ChEBI" id="CHEBI:29985"/>
        <dbReference type="ChEBI" id="CHEBI:57427"/>
        <dbReference type="EC" id="2.6.1.42"/>
    </reaction>
</comment>
<dbReference type="PANTHER" id="PTHR11825">
    <property type="entry name" value="SUBGROUP IIII AMINOTRANSFERASE"/>
    <property type="match status" value="1"/>
</dbReference>
<dbReference type="GO" id="GO:0052655">
    <property type="term" value="F:L-valine-2-oxoglutarate transaminase activity"/>
    <property type="evidence" value="ECO:0007669"/>
    <property type="project" value="RHEA"/>
</dbReference>
<evidence type="ECO:0000256" key="13">
    <source>
        <dbReference type="ARBA" id="ARBA00049229"/>
    </source>
</evidence>
<dbReference type="UniPathway" id="UPA00049">
    <property type="reaction ID" value="UER00062"/>
</dbReference>
<dbReference type="NCBIfam" id="NF009897">
    <property type="entry name" value="PRK13357.1"/>
    <property type="match status" value="1"/>
</dbReference>
<evidence type="ECO:0000256" key="11">
    <source>
        <dbReference type="ARBA" id="ARBA00048212"/>
    </source>
</evidence>
<dbReference type="SUPFAM" id="SSF56752">
    <property type="entry name" value="D-aminoacid aminotransferase-like PLP-dependent enzymes"/>
    <property type="match status" value="1"/>
</dbReference>
<evidence type="ECO:0000256" key="4">
    <source>
        <dbReference type="ARBA" id="ARBA00005072"/>
    </source>
</evidence>
<evidence type="ECO:0000256" key="17">
    <source>
        <dbReference type="RuleBase" id="RU004517"/>
    </source>
</evidence>
<dbReference type="CDD" id="cd01557">
    <property type="entry name" value="BCAT_beta_family"/>
    <property type="match status" value="1"/>
</dbReference>
<dbReference type="EC" id="2.6.1.42" evidence="17"/>
<keyword evidence="10 17" id="KW-0100">Branched-chain amino acid biosynthesis</keyword>